<evidence type="ECO:0000313" key="6">
    <source>
        <dbReference type="EMBL" id="KAF9752064.1"/>
    </source>
</evidence>
<reference evidence="6" key="1">
    <citation type="submission" date="2020-10" db="EMBL/GenBank/DDBJ databases">
        <title>High-Quality Genome Resource of Clonostachys rosea strain S41 by Oxford Nanopore Long-Read Sequencing.</title>
        <authorList>
            <person name="Wang H."/>
        </authorList>
    </citation>
    <scope>NUCLEOTIDE SEQUENCE</scope>
    <source>
        <strain evidence="6">S41</strain>
    </source>
</reference>
<evidence type="ECO:0000256" key="2">
    <source>
        <dbReference type="ARBA" id="ARBA00022737"/>
    </source>
</evidence>
<keyword evidence="4" id="KW-0175">Coiled coil</keyword>
<organism evidence="6 7">
    <name type="scientific">Bionectria ochroleuca</name>
    <name type="common">Gliocladium roseum</name>
    <dbReference type="NCBI Taxonomy" id="29856"/>
    <lineage>
        <taxon>Eukaryota</taxon>
        <taxon>Fungi</taxon>
        <taxon>Dikarya</taxon>
        <taxon>Ascomycota</taxon>
        <taxon>Pezizomycotina</taxon>
        <taxon>Sordariomycetes</taxon>
        <taxon>Hypocreomycetidae</taxon>
        <taxon>Hypocreales</taxon>
        <taxon>Bionectriaceae</taxon>
        <taxon>Clonostachys</taxon>
    </lineage>
</organism>
<dbReference type="PRINTS" id="PR00320">
    <property type="entry name" value="GPROTEINBRPT"/>
</dbReference>
<keyword evidence="1 3" id="KW-0853">WD repeat</keyword>
<dbReference type="InterPro" id="IPR015943">
    <property type="entry name" value="WD40/YVTN_repeat-like_dom_sf"/>
</dbReference>
<keyword evidence="2" id="KW-0677">Repeat</keyword>
<comment type="caution">
    <text evidence="6">The sequence shown here is derived from an EMBL/GenBank/DDBJ whole genome shotgun (WGS) entry which is preliminary data.</text>
</comment>
<dbReference type="Gene3D" id="2.130.10.10">
    <property type="entry name" value="YVTN repeat-like/Quinoprotein amine dehydrogenase"/>
    <property type="match status" value="5"/>
</dbReference>
<evidence type="ECO:0000256" key="4">
    <source>
        <dbReference type="SAM" id="Coils"/>
    </source>
</evidence>
<feature type="repeat" description="WD" evidence="3">
    <location>
        <begin position="796"/>
        <end position="837"/>
    </location>
</feature>
<evidence type="ECO:0000256" key="3">
    <source>
        <dbReference type="PROSITE-ProRule" id="PRU00221"/>
    </source>
</evidence>
<dbReference type="GO" id="GO:0035097">
    <property type="term" value="C:histone methyltransferase complex"/>
    <property type="evidence" value="ECO:0007669"/>
    <property type="project" value="UniProtKB-ARBA"/>
</dbReference>
<dbReference type="InterPro" id="IPR056884">
    <property type="entry name" value="NPHP3-like_N"/>
</dbReference>
<gene>
    <name evidence="6" type="ORF">IM811_013858</name>
</gene>
<dbReference type="PANTHER" id="PTHR19848:SF8">
    <property type="entry name" value="F-BOX AND WD REPEAT DOMAIN CONTAINING 7"/>
    <property type="match status" value="1"/>
</dbReference>
<evidence type="ECO:0000256" key="1">
    <source>
        <dbReference type="ARBA" id="ARBA00022574"/>
    </source>
</evidence>
<dbReference type="PROSITE" id="PS50082">
    <property type="entry name" value="WD_REPEATS_2"/>
    <property type="match status" value="12"/>
</dbReference>
<dbReference type="CDD" id="cd00200">
    <property type="entry name" value="WD40"/>
    <property type="match status" value="2"/>
</dbReference>
<feature type="repeat" description="WD" evidence="3">
    <location>
        <begin position="1006"/>
        <end position="1047"/>
    </location>
</feature>
<feature type="repeat" description="WD" evidence="3">
    <location>
        <begin position="922"/>
        <end position="963"/>
    </location>
</feature>
<feature type="repeat" description="WD" evidence="3">
    <location>
        <begin position="838"/>
        <end position="879"/>
    </location>
</feature>
<feature type="repeat" description="WD" evidence="3">
    <location>
        <begin position="1216"/>
        <end position="1249"/>
    </location>
</feature>
<feature type="repeat" description="WD" evidence="3">
    <location>
        <begin position="964"/>
        <end position="1005"/>
    </location>
</feature>
<dbReference type="InterPro" id="IPR001680">
    <property type="entry name" value="WD40_rpt"/>
</dbReference>
<protein>
    <recommendedName>
        <fullName evidence="5">Nephrocystin 3-like N-terminal domain-containing protein</fullName>
    </recommendedName>
</protein>
<feature type="repeat" description="WD" evidence="3">
    <location>
        <begin position="1090"/>
        <end position="1131"/>
    </location>
</feature>
<dbReference type="PANTHER" id="PTHR19848">
    <property type="entry name" value="WD40 REPEAT PROTEIN"/>
    <property type="match status" value="1"/>
</dbReference>
<feature type="repeat" description="WD" evidence="3">
    <location>
        <begin position="880"/>
        <end position="921"/>
    </location>
</feature>
<dbReference type="InterPro" id="IPR027417">
    <property type="entry name" value="P-loop_NTPase"/>
</dbReference>
<dbReference type="SMART" id="SM00320">
    <property type="entry name" value="WD40"/>
    <property type="match status" value="12"/>
</dbReference>
<evidence type="ECO:0000259" key="5">
    <source>
        <dbReference type="Pfam" id="PF24883"/>
    </source>
</evidence>
<feature type="coiled-coil region" evidence="4">
    <location>
        <begin position="24"/>
        <end position="51"/>
    </location>
</feature>
<dbReference type="Gene3D" id="3.40.50.300">
    <property type="entry name" value="P-loop containing nucleotide triphosphate hydrolases"/>
    <property type="match status" value="1"/>
</dbReference>
<feature type="repeat" description="WD" evidence="3">
    <location>
        <begin position="1132"/>
        <end position="1173"/>
    </location>
</feature>
<name>A0A8H7TPI0_BIOOC</name>
<sequence length="1253" mass="138498">MEMLGVAANVIAVVDLSAKISSLCVQYGREVKNAAADIERLRKEIASLQGVTKAVQDLLNGPDGKKLDKSQLETYLNECVLLLKNLELKLTPRTARKLIGKMGFTTLKWPFQSKEVDDLVRQFSKFVQAIAHTLQVEQTSTLLRVERTILSIDWQTVLRSLPVAEGASYDSRADQYHPTCLPNTRVDLLRHIREWAFDPHAKPIFWLNGMAGTGKSTISRTIAKDFAQLGRLGASFFFKRGEADRGSISKFFTTIAAQLVHKEPAISVTIKEVIDADPYIAGKTARDQFDKLIVQPLASTLAARGQETLVVVVDALDECDKDEDIKLLIHLFSGTKDILCQKLRVLVTSRPELPIRLGFQTATGSYQDVVLHEVPPDIIKHDLTAFFHHELTQIKNEFNQSVSQDRQLQCDWPGEERTQALVNMAIPLFIFAATVCRSLADRRIGHPNQQLQDVLRFQGQSHTSQLSATYQPILNKLLNGLDKEQQTSIIKRFQLIVGSIVLLGNPLPAPAISRLLNIGREEVDVQLDLLHSVLDIPSSEESPVRIFHLSFHDFLVDSRYHEEHLFWVDKKEVHSRLAMCCLEIMNKNLRTDICNLSQPGTDRATVSPHTIRSCILPETQYACVYWVYHQQQAGLQVQDNGPVYTFLKRHFLHWLEALSLLGRATDSLSMISELKEHCNQEESQMLEDFLQDAQRFIRTNIASINTTPLQLYSSILAFTPKNSIIRKEFIYEIPNWICRRPEPEDNWDQCEQILEAHSRGVTAVAFSPDGRVVASASEDETIRLWRASDGTYTQELKGHSGGVTAVAFSPDGRVVASASDDQTIRLWRASDGTCTQELKGHSHGVTAVVFSPDGRVVASGSNDETIRLWRASDGTCTQELKGHSRGVTAVVFSPDGRVVASGSYDETIRLWYASDGTYTQELKGHSDGVTAVVFSPDGTVVASASEDETIRLWRASDGTCTQELKGHSRGVTAVAFSPDGRVVASASEDETIRLWRASDGTYTQELKGHSRGVTAVAFSPDGRVVASASEDETIRLWRASDGTYTQELKGHSDRVTAVAFSPDGRVVASVSDDQIIRLWRASDSTCTQELKGHSSWVTAVVFSPDGRVVASASADQTIRLWCASDGTCTQELKGHSSWVTAVAFSPDGRVVASASADQTIRLWCASDGTCTQELKGHSGGVTAVAFSPDGRVVASGSYDETIRLWRASDGTCTQELKGHSYGVTAVAFSPDGTVVASASEDETIRLWRLIFLD</sequence>
<dbReference type="AlphaFoldDB" id="A0A8H7TPI0"/>
<accession>A0A8H7TPI0</accession>
<dbReference type="InterPro" id="IPR036322">
    <property type="entry name" value="WD40_repeat_dom_sf"/>
</dbReference>
<dbReference type="Pfam" id="PF00400">
    <property type="entry name" value="WD40"/>
    <property type="match status" value="12"/>
</dbReference>
<dbReference type="FunFam" id="2.130.10.10:FF:000228">
    <property type="entry name" value="COMPASS-like H3K4 histone methylase component WDR5A"/>
    <property type="match status" value="1"/>
</dbReference>
<feature type="domain" description="Nephrocystin 3-like N-terminal" evidence="5">
    <location>
        <begin position="191"/>
        <end position="350"/>
    </location>
</feature>
<feature type="repeat" description="WD" evidence="3">
    <location>
        <begin position="1048"/>
        <end position="1089"/>
    </location>
</feature>
<feature type="repeat" description="WD" evidence="3">
    <location>
        <begin position="754"/>
        <end position="795"/>
    </location>
</feature>
<dbReference type="Proteomes" id="UP000616885">
    <property type="component" value="Unassembled WGS sequence"/>
</dbReference>
<proteinExistence type="predicted"/>
<dbReference type="PROSITE" id="PS50294">
    <property type="entry name" value="WD_REPEATS_REGION"/>
    <property type="match status" value="12"/>
</dbReference>
<feature type="repeat" description="WD" evidence="3">
    <location>
        <begin position="1174"/>
        <end position="1215"/>
    </location>
</feature>
<dbReference type="InterPro" id="IPR020472">
    <property type="entry name" value="WD40_PAC1"/>
</dbReference>
<dbReference type="SUPFAM" id="SSF50978">
    <property type="entry name" value="WD40 repeat-like"/>
    <property type="match status" value="2"/>
</dbReference>
<dbReference type="EMBL" id="JADCTT010000005">
    <property type="protein sequence ID" value="KAF9752064.1"/>
    <property type="molecule type" value="Genomic_DNA"/>
</dbReference>
<evidence type="ECO:0000313" key="7">
    <source>
        <dbReference type="Proteomes" id="UP000616885"/>
    </source>
</evidence>
<dbReference type="SUPFAM" id="SSF52540">
    <property type="entry name" value="P-loop containing nucleoside triphosphate hydrolases"/>
    <property type="match status" value="1"/>
</dbReference>
<dbReference type="Pfam" id="PF24883">
    <property type="entry name" value="NPHP3_N"/>
    <property type="match status" value="1"/>
</dbReference>